<gene>
    <name evidence="1" type="ORF">GWK09_07745</name>
</gene>
<accession>A0A6P0UJM3</accession>
<name>A0A6P0UJM3_9FLAO</name>
<reference evidence="1 2" key="1">
    <citation type="submission" date="2020-01" db="EMBL/GenBank/DDBJ databases">
        <title>Muriicola jejuensis KCTC 22299.</title>
        <authorList>
            <person name="Wang G."/>
        </authorList>
    </citation>
    <scope>NUCLEOTIDE SEQUENCE [LARGE SCALE GENOMIC DNA]</scope>
    <source>
        <strain evidence="1 2">KCTC 22299</strain>
    </source>
</reference>
<dbReference type="Proteomes" id="UP000468443">
    <property type="component" value="Unassembled WGS sequence"/>
</dbReference>
<dbReference type="EMBL" id="JAABOP010000001">
    <property type="protein sequence ID" value="NER10406.1"/>
    <property type="molecule type" value="Genomic_DNA"/>
</dbReference>
<proteinExistence type="predicted"/>
<protein>
    <submittedName>
        <fullName evidence="1">Uncharacterized protein</fullName>
    </submittedName>
</protein>
<dbReference type="RefSeq" id="WP_163692413.1">
    <property type="nucleotide sequence ID" value="NZ_FXTW01000001.1"/>
</dbReference>
<comment type="caution">
    <text evidence="1">The sequence shown here is derived from an EMBL/GenBank/DDBJ whole genome shotgun (WGS) entry which is preliminary data.</text>
</comment>
<evidence type="ECO:0000313" key="2">
    <source>
        <dbReference type="Proteomes" id="UP000468443"/>
    </source>
</evidence>
<sequence>MKKTILSLCLLLLLTNSCQKRSSELDEIIVECYDKTYQEAGYDMKSIIDDYEKELVKKGILKDTTGKSYLEVLQKISSDKDFRITVQSFTEYDPFFKVDNETKLAIFQCENRMIESLKEKDPKWRTLSNPTDSAGNMGNPKLGYVSLMENMSDEDLNSYYFRLKMFHIFDGVNSQFRDRSSMPAKAAD</sequence>
<organism evidence="1 2">
    <name type="scientific">Muriicola jejuensis</name>
    <dbReference type="NCBI Taxonomy" id="504488"/>
    <lineage>
        <taxon>Bacteria</taxon>
        <taxon>Pseudomonadati</taxon>
        <taxon>Bacteroidota</taxon>
        <taxon>Flavobacteriia</taxon>
        <taxon>Flavobacteriales</taxon>
        <taxon>Flavobacteriaceae</taxon>
        <taxon>Muriicola</taxon>
    </lineage>
</organism>
<dbReference type="AlphaFoldDB" id="A0A6P0UJM3"/>
<keyword evidence="2" id="KW-1185">Reference proteome</keyword>
<evidence type="ECO:0000313" key="1">
    <source>
        <dbReference type="EMBL" id="NER10406.1"/>
    </source>
</evidence>